<dbReference type="GO" id="GO:0009401">
    <property type="term" value="P:phosphoenolpyruvate-dependent sugar phosphotransferase system"/>
    <property type="evidence" value="ECO:0007669"/>
    <property type="project" value="InterPro"/>
</dbReference>
<dbReference type="EC" id="2.7.1.198" evidence="2"/>
<dbReference type="EMBL" id="JANIEN010000016">
    <property type="protein sequence ID" value="MDT3453248.1"/>
    <property type="molecule type" value="Genomic_DNA"/>
</dbReference>
<evidence type="ECO:0000313" key="3">
    <source>
        <dbReference type="EMBL" id="NNI77847.1"/>
    </source>
</evidence>
<evidence type="ECO:0000256" key="1">
    <source>
        <dbReference type="PROSITE-ProRule" id="PRU00420"/>
    </source>
</evidence>
<dbReference type="Proteomes" id="UP001182304">
    <property type="component" value="Unassembled WGS sequence"/>
</dbReference>
<dbReference type="Proteomes" id="UP000540079">
    <property type="component" value="Unassembled WGS sequence"/>
</dbReference>
<organism evidence="3 4">
    <name type="scientific">Pasteurella multocida</name>
    <dbReference type="NCBI Taxonomy" id="747"/>
    <lineage>
        <taxon>Bacteria</taxon>
        <taxon>Pseudomonadati</taxon>
        <taxon>Pseudomonadota</taxon>
        <taxon>Gammaproteobacteria</taxon>
        <taxon>Pasteurellales</taxon>
        <taxon>Pasteurellaceae</taxon>
        <taxon>Pasteurella</taxon>
    </lineage>
</organism>
<dbReference type="NCBIfam" id="NF007696">
    <property type="entry name" value="PRK10377.1"/>
    <property type="match status" value="1"/>
</dbReference>
<comment type="caution">
    <text evidence="3">The sequence shown here is derived from an EMBL/GenBank/DDBJ whole genome shotgun (WGS) entry which is preliminary data.</text>
</comment>
<dbReference type="InterPro" id="IPR004716">
    <property type="entry name" value="PTS_IIA_glucitol/sorbitol-sp"/>
</dbReference>
<keyword evidence="2" id="KW-0808">Transferase</keyword>
<evidence type="ECO:0000313" key="4">
    <source>
        <dbReference type="Proteomes" id="UP000540079"/>
    </source>
</evidence>
<dbReference type="GO" id="GO:0016301">
    <property type="term" value="F:kinase activity"/>
    <property type="evidence" value="ECO:0007669"/>
    <property type="project" value="TreeGrafter"/>
</dbReference>
<dbReference type="AlphaFoldDB" id="A0A328UZJ6"/>
<protein>
    <submittedName>
        <fullName evidence="3">PTS glucitol/sorbitol transporter subunit IIA</fullName>
        <ecNumber evidence="2">2.7.1.198</ecNumber>
    </submittedName>
</protein>
<dbReference type="EMBL" id="PPVL01000001">
    <property type="protein sequence ID" value="NNI77847.1"/>
    <property type="molecule type" value="Genomic_DNA"/>
</dbReference>
<dbReference type="Gene3D" id="2.40.33.40">
    <property type="entry name" value="Phosphotransferase system, glucitol/sorbitol-specific IIA component"/>
    <property type="match status" value="1"/>
</dbReference>
<gene>
    <name evidence="2" type="primary">srlB</name>
    <name evidence="2" type="synonym">gutB</name>
    <name evidence="3" type="ORF">C2800_00140</name>
    <name evidence="2" type="ORF">NQF69_10780</name>
</gene>
<dbReference type="SUPFAM" id="SSF141530">
    <property type="entry name" value="PTSIIA/GutA-like"/>
    <property type="match status" value="1"/>
</dbReference>
<evidence type="ECO:0000313" key="2">
    <source>
        <dbReference type="EMBL" id="MDT3453248.1"/>
    </source>
</evidence>
<dbReference type="PANTHER" id="PTHR40398">
    <property type="entry name" value="PTS SYSTEM GLUCITOL/SORBITOL-SPECIFIC EIIA COMPONENT"/>
    <property type="match status" value="1"/>
</dbReference>
<reference evidence="2" key="2">
    <citation type="submission" date="2022-07" db="EMBL/GenBank/DDBJ databases">
        <title>Sequence of Pasteurella multocoda 17BRD-035.</title>
        <authorList>
            <person name="Roy Chowdhury P."/>
            <person name="Alhamami T."/>
            <person name="Trott D.J."/>
            <person name="Djordvevic S.P."/>
        </authorList>
    </citation>
    <scope>NUCLEOTIDE SEQUENCE</scope>
    <source>
        <strain evidence="2">17BRD-035</strain>
    </source>
</reference>
<name>A0A328UZJ6_PASMD</name>
<dbReference type="InterPro" id="IPR036665">
    <property type="entry name" value="PTS_IIA_glucitol/sorbitol_sf"/>
</dbReference>
<dbReference type="Pfam" id="PF03829">
    <property type="entry name" value="PTSIIA_gutA"/>
    <property type="match status" value="1"/>
</dbReference>
<proteinExistence type="predicted"/>
<accession>A0A328UZJ6</accession>
<dbReference type="PROSITE" id="PS51097">
    <property type="entry name" value="PTS_EIIA_TYPE_5"/>
    <property type="match status" value="1"/>
</dbReference>
<dbReference type="GO" id="GO:0008982">
    <property type="term" value="F:protein-N(PI)-phosphohistidine-sugar phosphotransferase activity"/>
    <property type="evidence" value="ECO:0007669"/>
    <property type="project" value="InterPro"/>
</dbReference>
<dbReference type="GO" id="GO:0005737">
    <property type="term" value="C:cytoplasm"/>
    <property type="evidence" value="ECO:0007669"/>
    <property type="project" value="InterPro"/>
</dbReference>
<feature type="modified residue" description="Phosphohistidine; by HPr" evidence="1">
    <location>
        <position position="43"/>
    </location>
</feature>
<dbReference type="RefSeq" id="WP_005719476.1">
    <property type="nucleotide sequence ID" value="NZ_CP017961.1"/>
</dbReference>
<sequence length="123" mass="13857">MKTLYQSRFIQIGNFAAEALDDGMLITFKQGVPEEIADYCYIHTHGELHENLQLGDQVNFNEEPYYITAIGDVANLNFKELGHVTWRFDGAVVAEFPGSIHLQGPPPESVAINSLFTIKRDEK</sequence>
<reference evidence="3 4" key="1">
    <citation type="journal article" date="2018" name="Front. Microbiol.">
        <title>Genetic and Phylogenetic Characteristics of Pasteurella multocida Isolates From Different Host Species.</title>
        <authorList>
            <person name="Peng Z."/>
            <person name="Liang W."/>
            <person name="Wang F."/>
            <person name="Xu Z."/>
            <person name="Xie Z."/>
            <person name="Lian Z."/>
            <person name="Hua L."/>
            <person name="Zhou R."/>
            <person name="Chen H."/>
            <person name="Wu B."/>
        </authorList>
    </citation>
    <scope>NUCLEOTIDE SEQUENCE [LARGE SCALE GENOMIC DNA]</scope>
    <source>
        <strain evidence="3 4">HNA06</strain>
    </source>
</reference>
<dbReference type="PANTHER" id="PTHR40398:SF1">
    <property type="entry name" value="PTS SYSTEM GLUCITOL_SORBITOL-SPECIFIC EIIA COMPONENT"/>
    <property type="match status" value="1"/>
</dbReference>